<dbReference type="GO" id="GO:0003677">
    <property type="term" value="F:DNA binding"/>
    <property type="evidence" value="ECO:0007669"/>
    <property type="project" value="UniProtKB-KW"/>
</dbReference>
<feature type="region of interest" description="Disordered" evidence="6">
    <location>
        <begin position="604"/>
        <end position="636"/>
    </location>
</feature>
<dbReference type="CDD" id="cd00018">
    <property type="entry name" value="AP2"/>
    <property type="match status" value="1"/>
</dbReference>
<feature type="region of interest" description="Disordered" evidence="6">
    <location>
        <begin position="288"/>
        <end position="371"/>
    </location>
</feature>
<protein>
    <submittedName>
        <fullName evidence="8">AP2-like ethylene-responsive transcription factor</fullName>
    </submittedName>
</protein>
<dbReference type="AlphaFoldDB" id="A0A2V0P5S3"/>
<organism evidence="8 9">
    <name type="scientific">Raphidocelis subcapitata</name>
    <dbReference type="NCBI Taxonomy" id="307507"/>
    <lineage>
        <taxon>Eukaryota</taxon>
        <taxon>Viridiplantae</taxon>
        <taxon>Chlorophyta</taxon>
        <taxon>core chlorophytes</taxon>
        <taxon>Chlorophyceae</taxon>
        <taxon>CS clade</taxon>
        <taxon>Sphaeropleales</taxon>
        <taxon>Selenastraceae</taxon>
        <taxon>Raphidocelis</taxon>
    </lineage>
</organism>
<dbReference type="GO" id="GO:0005634">
    <property type="term" value="C:nucleus"/>
    <property type="evidence" value="ECO:0007669"/>
    <property type="project" value="UniProtKB-SubCell"/>
</dbReference>
<feature type="compositionally biased region" description="Gly residues" evidence="6">
    <location>
        <begin position="362"/>
        <end position="371"/>
    </location>
</feature>
<sequence length="1001" mass="98212">MSDVKRGPDEAREPGQAEPDAKRARLEQQGAPVGLLRAAGAAEPAAAAPAATRETAPEAPGPAAAAPPPPAPASGKEEPPAAVRRQDADAAAPDQARAPAAWDVESPERGTAAQPPAHHAAHDALVADAPALPGAAAAPAAAAPAGPEAAGPADAPMADADADAVSEEGPSVADGGDERSGSPGPSATGGAGAGAGAVAAANPGAAADADALSPGAAADAAAALQQLLASAVAGGDAAELPPGAQPLLLSPELIAQLTAAAAGDAEAAAAAAAAMAAAGIPADLAFAAPLPPLPEPRKKSRSGTRRPRTSSSGGGGGDTAAARLQRRKNTSPSTSSYKGVTRHRRTGRWEAHIWDGASPAAGGDGTSRPGGRGKQLYLGSYDTELDAARVYDRAALAFFKRKAVLNFAIEDYEEELPGLLAIPDRNQAVQLIRSRYRSSSTKGRSSTFRGVSLHASGRWEARITLGAGADRRYKGSQFLGLFDTQEQAAAAYDAAAMQLHGHRAVLNFEDSARTNAAAAMAALAAAEGAGDAGAAAGAAPGQVAAAAQPSAGASSIKALVAELNALEQQAGAARAAAATDEADARAAAPAPAAASLAARAPARAAPKAKARLQGPGGAQLPPWGGGDAGRSPPRDEADPLVMAAKAAAAANAAAKAVAAASGSIAASRQRRANAGKRLTRYGSEDYEADENTLDLLAEQSDESEPDEPAEAAAGELDPFAPFAAAPFGGAAGLDALGAVPRRSGARRSGARPGGGAGDALLALAAAAGVGIPGLPAVDLGFEEPLFPAAAGPRKLPAALQLPARRTSSVGAEGLGGAAAANGNGAAAAGQSGALLIDPVDAAAVAKATAAALARAAARSGTWSHHPPPPPPRRRGGEVSSADGPSAAASGSTGGAGPVGRPRLPLLPDIEFTPGEVTDPKAKSLAVNGVLSLMKALDVDSSTRGLVFKALNLQLADPASAAHFLSVPYQFIRWCCSEGDADAARTALSEIADGDAAAAAAR</sequence>
<feature type="compositionally biased region" description="Basic residues" evidence="6">
    <location>
        <begin position="298"/>
        <end position="308"/>
    </location>
</feature>
<feature type="compositionally biased region" description="Low complexity" evidence="6">
    <location>
        <begin position="38"/>
        <end position="64"/>
    </location>
</feature>
<dbReference type="PANTHER" id="PTHR32467">
    <property type="entry name" value="AP2-LIKE ETHYLENE-RESPONSIVE TRANSCRIPTION FACTOR"/>
    <property type="match status" value="1"/>
</dbReference>
<evidence type="ECO:0000313" key="9">
    <source>
        <dbReference type="Proteomes" id="UP000247498"/>
    </source>
</evidence>
<feature type="compositionally biased region" description="Low complexity" evidence="6">
    <location>
        <begin position="898"/>
        <end position="907"/>
    </location>
</feature>
<name>A0A2V0P5S3_9CHLO</name>
<feature type="compositionally biased region" description="Low complexity" evidence="6">
    <location>
        <begin position="196"/>
        <end position="216"/>
    </location>
</feature>
<evidence type="ECO:0000256" key="5">
    <source>
        <dbReference type="ARBA" id="ARBA00023242"/>
    </source>
</evidence>
<evidence type="ECO:0000313" key="8">
    <source>
        <dbReference type="EMBL" id="GBF94282.1"/>
    </source>
</evidence>
<feature type="domain" description="AP2/ERF" evidence="7">
    <location>
        <begin position="447"/>
        <end position="509"/>
    </location>
</feature>
<feature type="compositionally biased region" description="Basic and acidic residues" evidence="6">
    <location>
        <begin position="1"/>
        <end position="26"/>
    </location>
</feature>
<accession>A0A2V0P5S3</accession>
<dbReference type="EMBL" id="BDRX01000049">
    <property type="protein sequence ID" value="GBF94282.1"/>
    <property type="molecule type" value="Genomic_DNA"/>
</dbReference>
<gene>
    <name evidence="8" type="ORF">Rsub_06552</name>
</gene>
<keyword evidence="9" id="KW-1185">Reference proteome</keyword>
<feature type="compositionally biased region" description="Low complexity" evidence="6">
    <location>
        <begin position="112"/>
        <end position="159"/>
    </location>
</feature>
<feature type="region of interest" description="Disordered" evidence="6">
    <location>
        <begin position="857"/>
        <end position="914"/>
    </location>
</feature>
<evidence type="ECO:0000259" key="7">
    <source>
        <dbReference type="PROSITE" id="PS51032"/>
    </source>
</evidence>
<dbReference type="PANTHER" id="PTHR32467:SF90">
    <property type="entry name" value="AP2-LIKE ETHYLENE-RESPONSIVE TRANSCRIPTION FACTOR AIL1"/>
    <property type="match status" value="1"/>
</dbReference>
<keyword evidence="2" id="KW-0805">Transcription regulation</keyword>
<dbReference type="InterPro" id="IPR016177">
    <property type="entry name" value="DNA-bd_dom_sf"/>
</dbReference>
<dbReference type="SMART" id="SM00380">
    <property type="entry name" value="AP2"/>
    <property type="match status" value="2"/>
</dbReference>
<evidence type="ECO:0000256" key="2">
    <source>
        <dbReference type="ARBA" id="ARBA00023015"/>
    </source>
</evidence>
<dbReference type="PROSITE" id="PS51032">
    <property type="entry name" value="AP2_ERF"/>
    <property type="match status" value="2"/>
</dbReference>
<proteinExistence type="predicted"/>
<feature type="compositionally biased region" description="Basic and acidic residues" evidence="6">
    <location>
        <begin position="75"/>
        <end position="88"/>
    </location>
</feature>
<evidence type="ECO:0000256" key="6">
    <source>
        <dbReference type="SAM" id="MobiDB-lite"/>
    </source>
</evidence>
<dbReference type="STRING" id="307507.A0A2V0P5S3"/>
<dbReference type="InterPro" id="IPR036955">
    <property type="entry name" value="AP2/ERF_dom_sf"/>
</dbReference>
<feature type="compositionally biased region" description="Low complexity" evidence="6">
    <location>
        <begin position="89"/>
        <end position="101"/>
    </location>
</feature>
<dbReference type="OrthoDB" id="207175at2759"/>
<evidence type="ECO:0000256" key="4">
    <source>
        <dbReference type="ARBA" id="ARBA00023163"/>
    </source>
</evidence>
<keyword evidence="3" id="KW-0238">DNA-binding</keyword>
<comment type="subcellular location">
    <subcellularLocation>
        <location evidence="1">Nucleus</location>
    </subcellularLocation>
</comment>
<evidence type="ECO:0000256" key="1">
    <source>
        <dbReference type="ARBA" id="ARBA00004123"/>
    </source>
</evidence>
<dbReference type="Proteomes" id="UP000247498">
    <property type="component" value="Unassembled WGS sequence"/>
</dbReference>
<evidence type="ECO:0000256" key="3">
    <source>
        <dbReference type="ARBA" id="ARBA00023125"/>
    </source>
</evidence>
<dbReference type="InterPro" id="IPR001471">
    <property type="entry name" value="AP2/ERF_dom"/>
</dbReference>
<dbReference type="Gene3D" id="3.30.730.10">
    <property type="entry name" value="AP2/ERF domain"/>
    <property type="match status" value="2"/>
</dbReference>
<reference evidence="8 9" key="1">
    <citation type="journal article" date="2018" name="Sci. Rep.">
        <title>Raphidocelis subcapitata (=Pseudokirchneriella subcapitata) provides an insight into genome evolution and environmental adaptations in the Sphaeropleales.</title>
        <authorList>
            <person name="Suzuki S."/>
            <person name="Yamaguchi H."/>
            <person name="Nakajima N."/>
            <person name="Kawachi M."/>
        </authorList>
    </citation>
    <scope>NUCLEOTIDE SEQUENCE [LARGE SCALE GENOMIC DNA]</scope>
    <source>
        <strain evidence="8 9">NIES-35</strain>
    </source>
</reference>
<dbReference type="InParanoid" id="A0A2V0P5S3"/>
<feature type="region of interest" description="Disordered" evidence="6">
    <location>
        <begin position="1"/>
        <end position="216"/>
    </location>
</feature>
<dbReference type="GO" id="GO:0003700">
    <property type="term" value="F:DNA-binding transcription factor activity"/>
    <property type="evidence" value="ECO:0007669"/>
    <property type="project" value="InterPro"/>
</dbReference>
<dbReference type="PRINTS" id="PR00367">
    <property type="entry name" value="ETHRSPELEMNT"/>
</dbReference>
<feature type="compositionally biased region" description="Low complexity" evidence="6">
    <location>
        <begin position="879"/>
        <end position="890"/>
    </location>
</feature>
<keyword evidence="5" id="KW-0539">Nucleus</keyword>
<feature type="domain" description="AP2/ERF" evidence="7">
    <location>
        <begin position="336"/>
        <end position="408"/>
    </location>
</feature>
<comment type="caution">
    <text evidence="8">The sequence shown here is derived from an EMBL/GenBank/DDBJ whole genome shotgun (WGS) entry which is preliminary data.</text>
</comment>
<dbReference type="SUPFAM" id="SSF54171">
    <property type="entry name" value="DNA-binding domain"/>
    <property type="match status" value="2"/>
</dbReference>
<keyword evidence="4" id="KW-0804">Transcription</keyword>